<feature type="chain" id="PRO_5011813434" evidence="2">
    <location>
        <begin position="47"/>
        <end position="531"/>
    </location>
</feature>
<evidence type="ECO:0000256" key="2">
    <source>
        <dbReference type="RuleBase" id="RU362097"/>
    </source>
</evidence>
<dbReference type="Pfam" id="PF02321">
    <property type="entry name" value="OEP"/>
    <property type="match status" value="2"/>
</dbReference>
<keyword evidence="2" id="KW-1134">Transmembrane beta strand</keyword>
<feature type="region of interest" description="Disordered" evidence="3">
    <location>
        <begin position="136"/>
        <end position="166"/>
    </location>
</feature>
<dbReference type="PANTHER" id="PTHR30203">
    <property type="entry name" value="OUTER MEMBRANE CATION EFFLUX PROTEIN"/>
    <property type="match status" value="1"/>
</dbReference>
<dbReference type="STRING" id="28094.SAMN06295900_10558"/>
<keyword evidence="2" id="KW-0732">Signal</keyword>
<evidence type="ECO:0000313" key="5">
    <source>
        <dbReference type="Proteomes" id="UP000192911"/>
    </source>
</evidence>
<feature type="signal peptide" evidence="2">
    <location>
        <begin position="1"/>
        <end position="46"/>
    </location>
</feature>
<organism evidence="4 5">
    <name type="scientific">Trinickia caryophylli</name>
    <name type="common">Paraburkholderia caryophylli</name>
    <dbReference type="NCBI Taxonomy" id="28094"/>
    <lineage>
        <taxon>Bacteria</taxon>
        <taxon>Pseudomonadati</taxon>
        <taxon>Pseudomonadota</taxon>
        <taxon>Betaproteobacteria</taxon>
        <taxon>Burkholderiales</taxon>
        <taxon>Burkholderiaceae</taxon>
        <taxon>Trinickia</taxon>
    </lineage>
</organism>
<dbReference type="AlphaFoldDB" id="A0A1X7E8E8"/>
<keyword evidence="2" id="KW-0564">Palmitate</keyword>
<accession>A0A1X7E8E8</accession>
<dbReference type="EMBL" id="FXAH01000005">
    <property type="protein sequence ID" value="SMF29466.1"/>
    <property type="molecule type" value="Genomic_DNA"/>
</dbReference>
<evidence type="ECO:0000256" key="1">
    <source>
        <dbReference type="ARBA" id="ARBA00007613"/>
    </source>
</evidence>
<comment type="similarity">
    <text evidence="1 2">Belongs to the outer membrane factor (OMF) (TC 1.B.17) family.</text>
</comment>
<dbReference type="GO" id="GO:0015562">
    <property type="term" value="F:efflux transmembrane transporter activity"/>
    <property type="evidence" value="ECO:0007669"/>
    <property type="project" value="InterPro"/>
</dbReference>
<reference evidence="5" key="1">
    <citation type="submission" date="2017-04" db="EMBL/GenBank/DDBJ databases">
        <authorList>
            <person name="Varghese N."/>
            <person name="Submissions S."/>
        </authorList>
    </citation>
    <scope>NUCLEOTIDE SEQUENCE [LARGE SCALE GENOMIC DNA]</scope>
    <source>
        <strain evidence="5">Ballard 720</strain>
    </source>
</reference>
<name>A0A1X7E8E8_TRICW</name>
<dbReference type="Gene3D" id="1.20.1600.10">
    <property type="entry name" value="Outer membrane efflux proteins (OEP)"/>
    <property type="match status" value="1"/>
</dbReference>
<gene>
    <name evidence="4" type="ORF">SAMN06295900_10558</name>
</gene>
<dbReference type="NCBIfam" id="TIGR01845">
    <property type="entry name" value="outer_NodT"/>
    <property type="match status" value="1"/>
</dbReference>
<evidence type="ECO:0000313" key="4">
    <source>
        <dbReference type="EMBL" id="SMF29466.1"/>
    </source>
</evidence>
<keyword evidence="2" id="KW-0472">Membrane</keyword>
<keyword evidence="2 4" id="KW-0449">Lipoprotein</keyword>
<dbReference type="InterPro" id="IPR003423">
    <property type="entry name" value="OMP_efflux"/>
</dbReference>
<feature type="region of interest" description="Disordered" evidence="3">
    <location>
        <begin position="511"/>
        <end position="531"/>
    </location>
</feature>
<protein>
    <submittedName>
        <fullName evidence="4">Efflux transporter, outer membrane factor (OMF) lipoprotein, NodT family</fullName>
    </submittedName>
</protein>
<keyword evidence="2" id="KW-0812">Transmembrane</keyword>
<dbReference type="Proteomes" id="UP000192911">
    <property type="component" value="Unassembled WGS sequence"/>
</dbReference>
<sequence>MSAMKAMRPIAGIVVRTTISACRTKHGPSRAGVCAAGALAACFALASCTVGPDYRPTALPVPDAWSSAGGQTSAGRPELARWWTRLGDPLLDALVDEAVAGNLDVASAQAKVREARAMYRQAGATMFPALKGAVSGTRSGGASRRLSSGAPGSSSGDRSGASGSGLSAGSSELFQAGFDASWELDLFGANRRATEAAKYGVDAAQWALMATQLTLIGDVASSYVQARGYQARLALARSTAASQQETARITQLRYEAGATSGLDAANATGQAQTTLAAVPALEAAYTQAVHGLSVLSGRTPEALLQRMSEAAPLPAPRLPIAIGVPADVLLTRPDVRLAERRYAQSTARVGQAEAARYPSVNLVGSIVTTGARPGELSRRSSIGWSFGPSITVPIFNGGRLKAGVEVARAEQDQSFVAYRQAVLIALKDVEDASVALSRETERIAAQQAAVASYRTSSDLAHLLYRTGATGFLEVLTAERSLYQLQDALIQSEVLLAVHYVALNKALGGGWDGQTDTSSSSVARPPLTNVSD</sequence>
<dbReference type="InterPro" id="IPR010131">
    <property type="entry name" value="MdtP/NodT-like"/>
</dbReference>
<dbReference type="Gene3D" id="2.20.200.10">
    <property type="entry name" value="Outer membrane efflux proteins (OEP)"/>
    <property type="match status" value="1"/>
</dbReference>
<dbReference type="PANTHER" id="PTHR30203:SF32">
    <property type="entry name" value="CATION EFFLUX SYSTEM PROTEIN CUSC"/>
    <property type="match status" value="1"/>
</dbReference>
<proteinExistence type="inferred from homology"/>
<dbReference type="GO" id="GO:0005886">
    <property type="term" value="C:plasma membrane"/>
    <property type="evidence" value="ECO:0007669"/>
    <property type="project" value="UniProtKB-SubCell"/>
</dbReference>
<dbReference type="SUPFAM" id="SSF56954">
    <property type="entry name" value="Outer membrane efflux proteins (OEP)"/>
    <property type="match status" value="1"/>
</dbReference>
<keyword evidence="5" id="KW-1185">Reference proteome</keyword>
<comment type="subcellular location">
    <subcellularLocation>
        <location evidence="2">Cell membrane</location>
        <topology evidence="2">Lipid-anchor</topology>
    </subcellularLocation>
</comment>
<evidence type="ECO:0000256" key="3">
    <source>
        <dbReference type="SAM" id="MobiDB-lite"/>
    </source>
</evidence>
<feature type="compositionally biased region" description="Polar residues" evidence="3">
    <location>
        <begin position="513"/>
        <end position="531"/>
    </location>
</feature>